<organism evidence="10 11">
    <name type="scientific">Pseudozyma antarctica (strain T-34)</name>
    <name type="common">Yeast</name>
    <name type="synonym">Candida antarctica</name>
    <dbReference type="NCBI Taxonomy" id="1151754"/>
    <lineage>
        <taxon>Eukaryota</taxon>
        <taxon>Fungi</taxon>
        <taxon>Dikarya</taxon>
        <taxon>Basidiomycota</taxon>
        <taxon>Ustilaginomycotina</taxon>
        <taxon>Ustilaginomycetes</taxon>
        <taxon>Ustilaginales</taxon>
        <taxon>Ustilaginaceae</taxon>
        <taxon>Moesziomyces</taxon>
    </lineage>
</organism>
<name>M9LVF6_PSEA3</name>
<keyword evidence="4 8" id="KW-0805">Transcription regulation</keyword>
<dbReference type="STRING" id="1151754.M9LVF6"/>
<evidence type="ECO:0000256" key="7">
    <source>
        <dbReference type="ARBA" id="ARBA00031259"/>
    </source>
</evidence>
<keyword evidence="6 8" id="KW-0539">Nucleus</keyword>
<proteinExistence type="inferred from homology"/>
<dbReference type="Proteomes" id="UP000011976">
    <property type="component" value="Unassembled WGS sequence"/>
</dbReference>
<protein>
    <recommendedName>
        <fullName evidence="3 8">Mediator of RNA polymerase II transcription subunit 6</fullName>
    </recommendedName>
    <alternativeName>
        <fullName evidence="7 8">Mediator complex subunit 6</fullName>
    </alternativeName>
</protein>
<comment type="function">
    <text evidence="8">Component of the Mediator complex, a coactivator involved in the regulated transcription of nearly all RNA polymerase II-dependent genes. Mediator functions as a bridge to convey information from gene-specific regulatory proteins to the basal RNA polymerase II transcription machinery. Mediator is recruited to promoters by direct interactions with regulatory proteins and serves as a scaffold for the assembly of a functional preinitiation complex with RNA polymerase II and the general transcription factors.</text>
</comment>
<evidence type="ECO:0000256" key="8">
    <source>
        <dbReference type="RuleBase" id="RU364143"/>
    </source>
</evidence>
<feature type="region of interest" description="Disordered" evidence="9">
    <location>
        <begin position="1"/>
        <end position="22"/>
    </location>
</feature>
<dbReference type="PANTHER" id="PTHR13104">
    <property type="entry name" value="MED-6-RELATED"/>
    <property type="match status" value="1"/>
</dbReference>
<keyword evidence="8" id="KW-0010">Activator</keyword>
<evidence type="ECO:0000256" key="5">
    <source>
        <dbReference type="ARBA" id="ARBA00023163"/>
    </source>
</evidence>
<feature type="region of interest" description="Disordered" evidence="9">
    <location>
        <begin position="236"/>
        <end position="320"/>
    </location>
</feature>
<feature type="compositionally biased region" description="Polar residues" evidence="9">
    <location>
        <begin position="265"/>
        <end position="288"/>
    </location>
</feature>
<evidence type="ECO:0000256" key="6">
    <source>
        <dbReference type="ARBA" id="ARBA00023242"/>
    </source>
</evidence>
<comment type="subunit">
    <text evidence="8">Component of the Mediator complex.</text>
</comment>
<dbReference type="GO" id="GO:0016592">
    <property type="term" value="C:mediator complex"/>
    <property type="evidence" value="ECO:0007669"/>
    <property type="project" value="InterPro"/>
</dbReference>
<dbReference type="InterPro" id="IPR038566">
    <property type="entry name" value="Mediator_Med6_sf"/>
</dbReference>
<dbReference type="EMBL" id="DF196775">
    <property type="protein sequence ID" value="GAC73749.1"/>
    <property type="molecule type" value="Genomic_DNA"/>
</dbReference>
<evidence type="ECO:0000313" key="11">
    <source>
        <dbReference type="Proteomes" id="UP000011976"/>
    </source>
</evidence>
<accession>M9LVF6</accession>
<dbReference type="AlphaFoldDB" id="M9LVF6"/>
<evidence type="ECO:0000256" key="1">
    <source>
        <dbReference type="ARBA" id="ARBA00004123"/>
    </source>
</evidence>
<sequence length="320" mass="34578">MTEELLAPRTAHPKNHFVGQTADSAHGHLGSCSSRSFLLHSPRSAAAAAVTDMAAPALAGTATPADAPPNLLHVQFKNPEFLTYLSQLQAQGLVAPDAGNAGKPAQFDPAHPLSEHNVMAYFATSPFFDRRSNNEQIRMQNIANGIQNLTGGMGARQEEQELKRFTGLEFVLVHARPPLCFVIQKRWRTSPTESKSVLRATPLAAYYIVNDSIYQAPDMYSVLATRLQSTVYGLQSSLSAQRRARPSFDPRRGHHGRFIIPDPPTSSANPASGTARNTANKTSTAASEQSDDDGAELDDVDLPPATSGPEPAPQKRARFD</sequence>
<dbReference type="Gene3D" id="3.10.450.580">
    <property type="entry name" value="Mediator complex, subunit Med6"/>
    <property type="match status" value="1"/>
</dbReference>
<evidence type="ECO:0000313" key="10">
    <source>
        <dbReference type="EMBL" id="GAC73749.1"/>
    </source>
</evidence>
<dbReference type="InterPro" id="IPR007018">
    <property type="entry name" value="Mediator_Med6"/>
</dbReference>
<dbReference type="Pfam" id="PF04934">
    <property type="entry name" value="Med6"/>
    <property type="match status" value="1"/>
</dbReference>
<feature type="compositionally biased region" description="Acidic residues" evidence="9">
    <location>
        <begin position="289"/>
        <end position="301"/>
    </location>
</feature>
<evidence type="ECO:0000256" key="4">
    <source>
        <dbReference type="ARBA" id="ARBA00023015"/>
    </source>
</evidence>
<gene>
    <name evidence="8" type="primary">MED6</name>
    <name evidence="10" type="ORF">PANT_9c00282</name>
</gene>
<keyword evidence="5 8" id="KW-0804">Transcription</keyword>
<comment type="similarity">
    <text evidence="2 8">Belongs to the Mediator complex subunit 6 family.</text>
</comment>
<evidence type="ECO:0000256" key="3">
    <source>
        <dbReference type="ARBA" id="ARBA00020634"/>
    </source>
</evidence>
<evidence type="ECO:0000256" key="9">
    <source>
        <dbReference type="SAM" id="MobiDB-lite"/>
    </source>
</evidence>
<comment type="subcellular location">
    <subcellularLocation>
        <location evidence="1 8">Nucleus</location>
    </subcellularLocation>
</comment>
<dbReference type="GO" id="GO:0003712">
    <property type="term" value="F:transcription coregulator activity"/>
    <property type="evidence" value="ECO:0007669"/>
    <property type="project" value="InterPro"/>
</dbReference>
<dbReference type="GO" id="GO:0006357">
    <property type="term" value="P:regulation of transcription by RNA polymerase II"/>
    <property type="evidence" value="ECO:0007669"/>
    <property type="project" value="InterPro"/>
</dbReference>
<reference evidence="11" key="1">
    <citation type="journal article" date="2013" name="Genome Announc.">
        <title>Genome sequence of the basidiomycetous yeast Pseudozyma antarctica T-34, a producer of the glycolipid biosurfactants mannosylerythritol lipids.</title>
        <authorList>
            <person name="Morita T."/>
            <person name="Koike H."/>
            <person name="Koyama Y."/>
            <person name="Hagiwara H."/>
            <person name="Ito E."/>
            <person name="Fukuoka T."/>
            <person name="Imura T."/>
            <person name="Machida M."/>
            <person name="Kitamoto D."/>
        </authorList>
    </citation>
    <scope>NUCLEOTIDE SEQUENCE [LARGE SCALE GENOMIC DNA]</scope>
    <source>
        <strain evidence="11">T-34</strain>
    </source>
</reference>
<dbReference type="OrthoDB" id="344220at2759"/>
<evidence type="ECO:0000256" key="2">
    <source>
        <dbReference type="ARBA" id="ARBA00007526"/>
    </source>
</evidence>